<dbReference type="PROSITE" id="PS51017">
    <property type="entry name" value="CCT"/>
    <property type="match status" value="1"/>
</dbReference>
<dbReference type="Pfam" id="PF00643">
    <property type="entry name" value="zf-B_box"/>
    <property type="match status" value="1"/>
</dbReference>
<dbReference type="PANTHER" id="PTHR31319:SF53">
    <property type="entry name" value="ZINC FINGER PROTEIN CONSTANS-LIKE 5"/>
    <property type="match status" value="1"/>
</dbReference>
<protein>
    <submittedName>
        <fullName evidence="12">(wild Malaysian banana) hypothetical protein</fullName>
    </submittedName>
</protein>
<evidence type="ECO:0000256" key="3">
    <source>
        <dbReference type="ARBA" id="ARBA00022723"/>
    </source>
</evidence>
<dbReference type="GO" id="GO:0008270">
    <property type="term" value="F:zinc ion binding"/>
    <property type="evidence" value="ECO:0007669"/>
    <property type="project" value="UniProtKB-KW"/>
</dbReference>
<keyword evidence="6 8" id="KW-0539">Nucleus</keyword>
<dbReference type="EMBL" id="HG996466">
    <property type="protein sequence ID" value="CAG1859961.1"/>
    <property type="molecule type" value="Genomic_DNA"/>
</dbReference>
<feature type="domain" description="CCT" evidence="11">
    <location>
        <begin position="274"/>
        <end position="316"/>
    </location>
</feature>
<feature type="region of interest" description="Disordered" evidence="9">
    <location>
        <begin position="252"/>
        <end position="272"/>
    </location>
</feature>
<dbReference type="InterPro" id="IPR049808">
    <property type="entry name" value="CONSTANS-like_Bbox1"/>
</dbReference>
<comment type="subcellular location">
    <subcellularLocation>
        <location evidence="1 8">Nucleus</location>
    </subcellularLocation>
</comment>
<evidence type="ECO:0000256" key="8">
    <source>
        <dbReference type="PROSITE-ProRule" id="PRU00357"/>
    </source>
</evidence>
<dbReference type="CDD" id="cd19821">
    <property type="entry name" value="Bbox1_BBX-like"/>
    <property type="match status" value="2"/>
</dbReference>
<keyword evidence="4 7" id="KW-0863">Zinc-finger</keyword>
<evidence type="ECO:0000256" key="2">
    <source>
        <dbReference type="ARBA" id="ARBA00010024"/>
    </source>
</evidence>
<organism evidence="12">
    <name type="scientific">Musa acuminata subsp. malaccensis</name>
    <name type="common">Wild banana</name>
    <name type="synonym">Musa malaccensis</name>
    <dbReference type="NCBI Taxonomy" id="214687"/>
    <lineage>
        <taxon>Eukaryota</taxon>
        <taxon>Viridiplantae</taxon>
        <taxon>Streptophyta</taxon>
        <taxon>Embryophyta</taxon>
        <taxon>Tracheophyta</taxon>
        <taxon>Spermatophyta</taxon>
        <taxon>Magnoliopsida</taxon>
        <taxon>Liliopsida</taxon>
        <taxon>Zingiberales</taxon>
        <taxon>Musaceae</taxon>
        <taxon>Musa</taxon>
    </lineage>
</organism>
<dbReference type="GO" id="GO:0005634">
    <property type="term" value="C:nucleus"/>
    <property type="evidence" value="ECO:0007669"/>
    <property type="project" value="UniProtKB-SubCell"/>
</dbReference>
<comment type="similarity">
    <text evidence="2">Belongs to the CONSTANS family.</text>
</comment>
<dbReference type="AlphaFoldDB" id="A0A8D7FL84"/>
<evidence type="ECO:0000256" key="7">
    <source>
        <dbReference type="PROSITE-ProRule" id="PRU00024"/>
    </source>
</evidence>
<evidence type="ECO:0000256" key="1">
    <source>
        <dbReference type="ARBA" id="ARBA00004123"/>
    </source>
</evidence>
<accession>A0A8D7FL84</accession>
<dbReference type="InterPro" id="IPR000315">
    <property type="entry name" value="Znf_B-box"/>
</dbReference>
<evidence type="ECO:0000256" key="9">
    <source>
        <dbReference type="SAM" id="MobiDB-lite"/>
    </source>
</evidence>
<feature type="domain" description="B box-type" evidence="10">
    <location>
        <begin position="24"/>
        <end position="68"/>
    </location>
</feature>
<dbReference type="Pfam" id="PF06203">
    <property type="entry name" value="CCT"/>
    <property type="match status" value="1"/>
</dbReference>
<gene>
    <name evidence="12" type="ORF">GSMUA_302570.1</name>
</gene>
<name>A0A8D7FL84_MUSAM</name>
<sequence length="348" mass="37481">QNEREREEGRKEMVSAKGGYWSGIGARRCDSCKSGPALVFCRADEAYLCGACDARVHGTGARHERVWVCEVCEQAPASVTCKADAAALCVTCDADIHSANPLALRHERAPVVPFLEPLRPRSAATGFPFGVAAADEEASEAPSWLLPIPCAKGKSMDHFFSDVDPYLNLEYATSIDARLQQTDGVVPVDAKDASRDGGAPPPGPFLPIDGTFELDFVGSKPSYSPYTADSLSHSQVSSLEFGVVPDGSGGIAKGTKADATGPNYGGGGGRAADREARVMRYREKRKNRRFEKTIRYASRKAYAETRPRIKGRFVKRSEIEPEEVVRTYSPAVVAALMADPGYGVVPSF</sequence>
<proteinExistence type="inferred from homology"/>
<feature type="non-terminal residue" evidence="12">
    <location>
        <position position="1"/>
    </location>
</feature>
<dbReference type="GO" id="GO:0009909">
    <property type="term" value="P:regulation of flower development"/>
    <property type="evidence" value="ECO:0007669"/>
    <property type="project" value="InterPro"/>
</dbReference>
<dbReference type="PANTHER" id="PTHR31319">
    <property type="entry name" value="ZINC FINGER PROTEIN CONSTANS-LIKE 4"/>
    <property type="match status" value="1"/>
</dbReference>
<evidence type="ECO:0000256" key="6">
    <source>
        <dbReference type="ARBA" id="ARBA00023242"/>
    </source>
</evidence>
<feature type="domain" description="B box-type" evidence="10">
    <location>
        <begin position="64"/>
        <end position="111"/>
    </location>
</feature>
<dbReference type="SMART" id="SM00336">
    <property type="entry name" value="BBOX"/>
    <property type="match status" value="2"/>
</dbReference>
<reference evidence="12" key="1">
    <citation type="submission" date="2021-03" db="EMBL/GenBank/DDBJ databases">
        <authorList>
            <consortium name="Genoscope - CEA"/>
            <person name="William W."/>
        </authorList>
    </citation>
    <scope>NUCLEOTIDE SEQUENCE</scope>
    <source>
        <strain evidence="12">Doubled-haploid Pahang</strain>
    </source>
</reference>
<evidence type="ECO:0000259" key="10">
    <source>
        <dbReference type="PROSITE" id="PS50119"/>
    </source>
</evidence>
<evidence type="ECO:0000313" key="12">
    <source>
        <dbReference type="EMBL" id="CAG1859961.1"/>
    </source>
</evidence>
<dbReference type="InterPro" id="IPR045281">
    <property type="entry name" value="CONSTANS-like"/>
</dbReference>
<dbReference type="PROSITE" id="PS50119">
    <property type="entry name" value="ZF_BBOX"/>
    <property type="match status" value="2"/>
</dbReference>
<evidence type="ECO:0000256" key="4">
    <source>
        <dbReference type="ARBA" id="ARBA00022771"/>
    </source>
</evidence>
<keyword evidence="3" id="KW-0479">Metal-binding</keyword>
<dbReference type="InterPro" id="IPR010402">
    <property type="entry name" value="CCT_domain"/>
</dbReference>
<keyword evidence="5" id="KW-0862">Zinc</keyword>
<evidence type="ECO:0000259" key="11">
    <source>
        <dbReference type="PROSITE" id="PS51017"/>
    </source>
</evidence>
<evidence type="ECO:0000256" key="5">
    <source>
        <dbReference type="ARBA" id="ARBA00022833"/>
    </source>
</evidence>